<comment type="caution">
    <text evidence="3">The sequence shown here is derived from an EMBL/GenBank/DDBJ whole genome shotgun (WGS) entry which is preliminary data.</text>
</comment>
<dbReference type="Gene3D" id="3.40.50.1240">
    <property type="entry name" value="Phosphoglycerate mutase-like"/>
    <property type="match status" value="1"/>
</dbReference>
<evidence type="ECO:0000313" key="4">
    <source>
        <dbReference type="Proteomes" id="UP000307380"/>
    </source>
</evidence>
<gene>
    <name evidence="3" type="ORF">E6C70_07015</name>
</gene>
<dbReference type="Proteomes" id="UP000307380">
    <property type="component" value="Unassembled WGS sequence"/>
</dbReference>
<accession>A0A4S4FZW4</accession>
<dbReference type="InterPro" id="IPR020084">
    <property type="entry name" value="NUDIX_hydrolase_CS"/>
</dbReference>
<dbReference type="GO" id="GO:0006754">
    <property type="term" value="P:ATP biosynthetic process"/>
    <property type="evidence" value="ECO:0007669"/>
    <property type="project" value="TreeGrafter"/>
</dbReference>
<dbReference type="PANTHER" id="PTHR21340:SF0">
    <property type="entry name" value="BIS(5'-NUCLEOSYL)-TETRAPHOSPHATASE [ASYMMETRICAL]"/>
    <property type="match status" value="1"/>
</dbReference>
<dbReference type="PROSITE" id="PS00893">
    <property type="entry name" value="NUDIX_BOX"/>
    <property type="match status" value="1"/>
</dbReference>
<dbReference type="SUPFAM" id="SSF53254">
    <property type="entry name" value="Phosphoglycerate mutase-like"/>
    <property type="match status" value="1"/>
</dbReference>
<dbReference type="Gene3D" id="3.90.79.10">
    <property type="entry name" value="Nucleoside Triphosphate Pyrophosphohydrolase"/>
    <property type="match status" value="1"/>
</dbReference>
<dbReference type="CDD" id="cd07067">
    <property type="entry name" value="HP_PGM_like"/>
    <property type="match status" value="1"/>
</dbReference>
<keyword evidence="4" id="KW-1185">Reference proteome</keyword>
<dbReference type="OrthoDB" id="4287477at2"/>
<dbReference type="PROSITE" id="PS51462">
    <property type="entry name" value="NUDIX"/>
    <property type="match status" value="1"/>
</dbReference>
<dbReference type="PANTHER" id="PTHR21340">
    <property type="entry name" value="DIADENOSINE 5,5-P1,P4-TETRAPHOSPHATE PYROPHOSPHOHYDROLASE MUTT"/>
    <property type="match status" value="1"/>
</dbReference>
<name>A0A4S4FZW4_9MICO</name>
<keyword evidence="1 3" id="KW-0378">Hydrolase</keyword>
<dbReference type="InterPro" id="IPR029033">
    <property type="entry name" value="His_PPase_superfam"/>
</dbReference>
<protein>
    <submittedName>
        <fullName evidence="3">NUDIX hydrolase</fullName>
    </submittedName>
</protein>
<evidence type="ECO:0000256" key="1">
    <source>
        <dbReference type="ARBA" id="ARBA00022801"/>
    </source>
</evidence>
<dbReference type="Pfam" id="PF00300">
    <property type="entry name" value="His_Phos_1"/>
    <property type="match status" value="1"/>
</dbReference>
<dbReference type="SMART" id="SM00855">
    <property type="entry name" value="PGAM"/>
    <property type="match status" value="1"/>
</dbReference>
<dbReference type="Pfam" id="PF00293">
    <property type="entry name" value="NUDIX"/>
    <property type="match status" value="1"/>
</dbReference>
<organism evidence="3 4">
    <name type="scientific">Orlajensenia flava</name>
    <dbReference type="NCBI Taxonomy" id="2565934"/>
    <lineage>
        <taxon>Bacteria</taxon>
        <taxon>Bacillati</taxon>
        <taxon>Actinomycetota</taxon>
        <taxon>Actinomycetes</taxon>
        <taxon>Micrococcales</taxon>
        <taxon>Microbacteriaceae</taxon>
        <taxon>Orlajensenia</taxon>
    </lineage>
</organism>
<evidence type="ECO:0000259" key="2">
    <source>
        <dbReference type="PROSITE" id="PS51462"/>
    </source>
</evidence>
<proteinExistence type="predicted"/>
<feature type="domain" description="Nudix hydrolase" evidence="2">
    <location>
        <begin position="6"/>
        <end position="136"/>
    </location>
</feature>
<dbReference type="RefSeq" id="WP_136423525.1">
    <property type="nucleotide sequence ID" value="NZ_SSSN01000003.1"/>
</dbReference>
<dbReference type="GO" id="GO:0006167">
    <property type="term" value="P:AMP biosynthetic process"/>
    <property type="evidence" value="ECO:0007669"/>
    <property type="project" value="TreeGrafter"/>
</dbReference>
<dbReference type="CDD" id="cd03673">
    <property type="entry name" value="NUDIX_Ap6A_hydrolase"/>
    <property type="match status" value="1"/>
</dbReference>
<dbReference type="EMBL" id="SSSN01000003">
    <property type="protein sequence ID" value="THG35772.1"/>
    <property type="molecule type" value="Genomic_DNA"/>
</dbReference>
<dbReference type="InterPro" id="IPR000086">
    <property type="entry name" value="NUDIX_hydrolase_dom"/>
</dbReference>
<dbReference type="GO" id="GO:0004081">
    <property type="term" value="F:bis(5'-nucleosyl)-tetraphosphatase (asymmetrical) activity"/>
    <property type="evidence" value="ECO:0007669"/>
    <property type="project" value="TreeGrafter"/>
</dbReference>
<dbReference type="SUPFAM" id="SSF55811">
    <property type="entry name" value="Nudix"/>
    <property type="match status" value="1"/>
</dbReference>
<sequence>MTATAVYAAGAVCWREVDGKLMILVVHRTVHGDVTIPKGKVDPGESLPQTAVREIEEETGLSVALGVPVGISRYPLSGGRSKIVHYWSAEATDDAIRRSTFVPNGEIAALEWVSIKKARGYLSYATDVEILENFAALVESGVTRTFAIIALRHAKALPHEAWDGTDATRPLSERGVRQAASIVDTLAAFRPKRIVTSDATRCVTTVTPLSVASGIELKRTASISQDAYDAGEADIRAVVGKRVRSRKTAVLCSHGPVLPTLMREIALATGTPVGAYVTDAAALETAAFSVVHLSQTNPSSGIIAIETHAPRV</sequence>
<dbReference type="InterPro" id="IPR051325">
    <property type="entry name" value="Nudix_hydrolase_domain"/>
</dbReference>
<dbReference type="InterPro" id="IPR015797">
    <property type="entry name" value="NUDIX_hydrolase-like_dom_sf"/>
</dbReference>
<dbReference type="AlphaFoldDB" id="A0A4S4FZW4"/>
<evidence type="ECO:0000313" key="3">
    <source>
        <dbReference type="EMBL" id="THG35772.1"/>
    </source>
</evidence>
<reference evidence="3 4" key="1">
    <citation type="submission" date="2019-04" db="EMBL/GenBank/DDBJ databases">
        <authorList>
            <person name="Jiang L."/>
        </authorList>
    </citation>
    <scope>NUCLEOTIDE SEQUENCE [LARGE SCALE GENOMIC DNA]</scope>
    <source>
        <strain evidence="3 4">YIM 131861</strain>
    </source>
</reference>
<dbReference type="InterPro" id="IPR013078">
    <property type="entry name" value="His_Pase_superF_clade-1"/>
</dbReference>